<sequence>MELSEGIASMNYRQYMRNKPDSKGLSVKEFESIPFIAYPSNDKLMDLFLMQFERNKKRYENNMQKHTGEILSCDHTFRTSKHIGVTREDGKFVGQFKNVFLGVNENGEVMIWKFTKTTSSSEIIDSLKELKERLDKASTNLKMIIVDDCCHCIIFPGIKVRLDLFHACMRVVQTVPKSEDYSKQFANEFSLIFRQNGDLGNERTMSTPCPDEIESNLERLLFVWREKLKTETLLQIENLRKHTKKGCLSEIPVGCGTVINERLHRHLNRSLLCGVSKIGPELAVAVMSCALYAWNCKRRLKTTLNKRTIPITPIELEPLESLNQATPYLQSHMTAVDSTSTSLPGSISGTVSENSVKASRMPGTSSVFVTVKTVEELENDSVLNYILERALHIQEFITSWTTKCNNKTIDLIGLLWKINLPAGNLYEQESKLNLDPINKDGNCFFRATARQLKKHLQRSDLQNLQHISSLGLGINEERDTENLRLLFVREVTENLDEYREWMSCSSNVREIERFKTDGHFASDIGDICTKACANLLRVPIIVITALPNVPSIPFYQNISSLLYLCIWRTTIQVQGIMTLQKVNKHA</sequence>
<dbReference type="Gene3D" id="3.90.70.80">
    <property type="match status" value="1"/>
</dbReference>
<feature type="coiled-coil region" evidence="1">
    <location>
        <begin position="120"/>
        <end position="147"/>
    </location>
</feature>
<dbReference type="InterPro" id="IPR038765">
    <property type="entry name" value="Papain-like_cys_pep_sf"/>
</dbReference>
<protein>
    <recommendedName>
        <fullName evidence="2">OTU domain-containing protein</fullName>
    </recommendedName>
</protein>
<keyword evidence="1" id="KW-0175">Coiled coil</keyword>
<dbReference type="EMBL" id="CALNXK010000123">
    <property type="protein sequence ID" value="CAH3162412.1"/>
    <property type="molecule type" value="Genomic_DNA"/>
</dbReference>
<dbReference type="CDD" id="cd22744">
    <property type="entry name" value="OTU"/>
    <property type="match status" value="1"/>
</dbReference>
<name>A0ABN8QGS4_9CNID</name>
<dbReference type="InterPro" id="IPR003323">
    <property type="entry name" value="OTU_dom"/>
</dbReference>
<evidence type="ECO:0000259" key="2">
    <source>
        <dbReference type="PROSITE" id="PS50802"/>
    </source>
</evidence>
<dbReference type="PROSITE" id="PS50802">
    <property type="entry name" value="OTU"/>
    <property type="match status" value="1"/>
</dbReference>
<dbReference type="Proteomes" id="UP001159405">
    <property type="component" value="Unassembled WGS sequence"/>
</dbReference>
<accession>A0ABN8QGS4</accession>
<gene>
    <name evidence="3" type="ORF">PLOB_00005299</name>
</gene>
<evidence type="ECO:0000313" key="3">
    <source>
        <dbReference type="EMBL" id="CAH3162412.1"/>
    </source>
</evidence>
<proteinExistence type="predicted"/>
<evidence type="ECO:0000313" key="4">
    <source>
        <dbReference type="Proteomes" id="UP001159405"/>
    </source>
</evidence>
<keyword evidence="4" id="KW-1185">Reference proteome</keyword>
<reference evidence="3 4" key="1">
    <citation type="submission" date="2022-05" db="EMBL/GenBank/DDBJ databases">
        <authorList>
            <consortium name="Genoscope - CEA"/>
            <person name="William W."/>
        </authorList>
    </citation>
    <scope>NUCLEOTIDE SEQUENCE [LARGE SCALE GENOMIC DNA]</scope>
</reference>
<evidence type="ECO:0000256" key="1">
    <source>
        <dbReference type="SAM" id="Coils"/>
    </source>
</evidence>
<dbReference type="SUPFAM" id="SSF54001">
    <property type="entry name" value="Cysteine proteinases"/>
    <property type="match status" value="1"/>
</dbReference>
<comment type="caution">
    <text evidence="3">The sequence shown here is derived from an EMBL/GenBank/DDBJ whole genome shotgun (WGS) entry which is preliminary data.</text>
</comment>
<dbReference type="Pfam" id="PF02338">
    <property type="entry name" value="OTU"/>
    <property type="match status" value="1"/>
</dbReference>
<organism evidence="3 4">
    <name type="scientific">Porites lobata</name>
    <dbReference type="NCBI Taxonomy" id="104759"/>
    <lineage>
        <taxon>Eukaryota</taxon>
        <taxon>Metazoa</taxon>
        <taxon>Cnidaria</taxon>
        <taxon>Anthozoa</taxon>
        <taxon>Hexacorallia</taxon>
        <taxon>Scleractinia</taxon>
        <taxon>Fungiina</taxon>
        <taxon>Poritidae</taxon>
        <taxon>Porites</taxon>
    </lineage>
</organism>
<feature type="domain" description="OTU" evidence="2">
    <location>
        <begin position="432"/>
        <end position="564"/>
    </location>
</feature>